<dbReference type="Pfam" id="PF14489">
    <property type="entry name" value="QueF"/>
    <property type="match status" value="1"/>
</dbReference>
<protein>
    <submittedName>
        <fullName evidence="6">7-cyano-7-deazaguanine reductase</fullName>
    </submittedName>
</protein>
<dbReference type="InterPro" id="IPR029139">
    <property type="entry name" value="QueF_N"/>
</dbReference>
<dbReference type="PIRSF" id="PIRSF004750">
    <property type="entry name" value="Nitrile_oxidored_YqcD_prd"/>
    <property type="match status" value="1"/>
</dbReference>
<accession>A0A2P1P881</accession>
<dbReference type="Gene3D" id="3.30.1130.10">
    <property type="match status" value="2"/>
</dbReference>
<dbReference type="SUPFAM" id="SSF55620">
    <property type="entry name" value="Tetrahydrobiopterin biosynthesis enzymes-like"/>
    <property type="match status" value="1"/>
</dbReference>
<keyword evidence="7" id="KW-1185">Reference proteome</keyword>
<dbReference type="PANTHER" id="PTHR34354">
    <property type="entry name" value="NADPH-DEPENDENT 7-CYANO-7-DEAZAGUANINE REDUCTASE"/>
    <property type="match status" value="1"/>
</dbReference>
<dbReference type="EMBL" id="CP027845">
    <property type="protein sequence ID" value="AVP87466.1"/>
    <property type="molecule type" value="Genomic_DNA"/>
</dbReference>
<keyword evidence="2" id="KW-0671">Queuosine biosynthesis</keyword>
<proteinExistence type="predicted"/>
<reference evidence="6 7" key="1">
    <citation type="submission" date="2018-03" db="EMBL/GenBank/DDBJ databases">
        <title>A gene transfer event suggests a long-term partnership between eustigmatophyte algae and a novel lineage of endosymbiotic bacteria.</title>
        <authorList>
            <person name="Yurchenko T."/>
            <person name="Sevcikova T."/>
            <person name="Pribyl P."/>
            <person name="El Karkouri K."/>
            <person name="Klimes V."/>
            <person name="Amaral R."/>
            <person name="Zbrankova V."/>
            <person name="Kim E."/>
            <person name="Raoult D."/>
            <person name="Santos L.M.A."/>
            <person name="Elias M."/>
        </authorList>
    </citation>
    <scope>NUCLEOTIDE SEQUENCE [LARGE SCALE GENOMIC DNA]</scope>
    <source>
        <strain evidence="6">CCALA 838</strain>
    </source>
</reference>
<gene>
    <name evidence="6" type="ORF">phytr_5200</name>
</gene>
<evidence type="ECO:0000256" key="1">
    <source>
        <dbReference type="ARBA" id="ARBA00022490"/>
    </source>
</evidence>
<dbReference type="GO" id="GO:0005737">
    <property type="term" value="C:cytoplasm"/>
    <property type="evidence" value="ECO:0007669"/>
    <property type="project" value="InterPro"/>
</dbReference>
<organism evidence="6 7">
    <name type="scientific">Candidatus Phycorickettsia trachydisci</name>
    <dbReference type="NCBI Taxonomy" id="2115978"/>
    <lineage>
        <taxon>Bacteria</taxon>
        <taxon>Pseudomonadati</taxon>
        <taxon>Pseudomonadota</taxon>
        <taxon>Alphaproteobacteria</taxon>
        <taxon>Rickettsiales</taxon>
        <taxon>Rickettsiaceae</taxon>
        <taxon>Candidatus Phycorickettsia</taxon>
    </lineage>
</organism>
<sequence length="266" mass="30998">MDSSLLGKKISAPSFYDPQILFPIARSQQRLNLPGVKFEGVDIWYAYEVSWLDLQGKACVKIGRFIFDANSEFLVESKSLKLYLNSFNNTRFESAEKVAQLISKDLSAVSNSKVEVELLNLDDRYEFFQYDGICLDSLEIEMDYEKDVDTAFLARHDTWVKEKLYTNLFKSNCLVTNQADWASLYIEYEGYQMDYKGLLKYLLSYRNHSSFHEHCVENVYHDLLNTFECSFLSVYGKYTRRGGLDIAPYRATKMENLPSFDRTSRQ</sequence>
<keyword evidence="3" id="KW-0521">NADP</keyword>
<dbReference type="InterPro" id="IPR043133">
    <property type="entry name" value="GTP-CH-I_C/QueF"/>
</dbReference>
<dbReference type="AlphaFoldDB" id="A0A2P1P881"/>
<evidence type="ECO:0000256" key="3">
    <source>
        <dbReference type="ARBA" id="ARBA00022857"/>
    </source>
</evidence>
<dbReference type="InterPro" id="IPR050084">
    <property type="entry name" value="NADPH_dep_7-cyano-7-deazaG_red"/>
</dbReference>
<evidence type="ECO:0000313" key="6">
    <source>
        <dbReference type="EMBL" id="AVP87466.1"/>
    </source>
</evidence>
<dbReference type="InterPro" id="IPR016428">
    <property type="entry name" value="QueF_type2"/>
</dbReference>
<feature type="domain" description="NADPH-dependent 7-cyano-7-deazaguanine reductase N-terminal" evidence="5">
    <location>
        <begin position="15"/>
        <end position="118"/>
    </location>
</feature>
<dbReference type="GO" id="GO:0033739">
    <property type="term" value="F:preQ1 synthase activity"/>
    <property type="evidence" value="ECO:0007669"/>
    <property type="project" value="InterPro"/>
</dbReference>
<dbReference type="Proteomes" id="UP000241762">
    <property type="component" value="Chromosome"/>
</dbReference>
<dbReference type="KEGG" id="ptc:phytr_5200"/>
<dbReference type="GO" id="GO:0008616">
    <property type="term" value="P:tRNA queuosine(34) biosynthetic process"/>
    <property type="evidence" value="ECO:0007669"/>
    <property type="project" value="UniProtKB-KW"/>
</dbReference>
<dbReference type="OrthoDB" id="9789995at2"/>
<name>A0A2P1P881_9RICK</name>
<dbReference type="RefSeq" id="WP_106874328.1">
    <property type="nucleotide sequence ID" value="NZ_CP027845.1"/>
</dbReference>
<dbReference type="PANTHER" id="PTHR34354:SF1">
    <property type="entry name" value="NADPH-DEPENDENT 7-CYANO-7-DEAZAGUANINE REDUCTASE"/>
    <property type="match status" value="1"/>
</dbReference>
<dbReference type="NCBIfam" id="TIGR03138">
    <property type="entry name" value="QueF"/>
    <property type="match status" value="1"/>
</dbReference>
<evidence type="ECO:0000256" key="4">
    <source>
        <dbReference type="ARBA" id="ARBA00023002"/>
    </source>
</evidence>
<evidence type="ECO:0000259" key="5">
    <source>
        <dbReference type="Pfam" id="PF14819"/>
    </source>
</evidence>
<dbReference type="Pfam" id="PF14819">
    <property type="entry name" value="QueF_N"/>
    <property type="match status" value="1"/>
</dbReference>
<evidence type="ECO:0000313" key="7">
    <source>
        <dbReference type="Proteomes" id="UP000241762"/>
    </source>
</evidence>
<keyword evidence="4" id="KW-0560">Oxidoreductase</keyword>
<evidence type="ECO:0000256" key="2">
    <source>
        <dbReference type="ARBA" id="ARBA00022785"/>
    </source>
</evidence>
<dbReference type="InterPro" id="IPR029500">
    <property type="entry name" value="QueF"/>
</dbReference>
<keyword evidence="1" id="KW-0963">Cytoplasm</keyword>